<organism evidence="1 2">
    <name type="scientific">Escherichia coli M605</name>
    <dbReference type="NCBI Taxonomy" id="656417"/>
    <lineage>
        <taxon>Bacteria</taxon>
        <taxon>Pseudomonadati</taxon>
        <taxon>Pseudomonadota</taxon>
        <taxon>Gammaproteobacteria</taxon>
        <taxon>Enterobacterales</taxon>
        <taxon>Enterobacteriaceae</taxon>
        <taxon>Escherichia</taxon>
    </lineage>
</organism>
<reference evidence="1 2" key="1">
    <citation type="submission" date="2010-01" db="EMBL/GenBank/DDBJ databases">
        <title>The Genome Sequence of Escherichia coli M605.</title>
        <authorList>
            <consortium name="The Broad Institute Genome Sequencing Platform"/>
            <consortium name="The Broad Institute Genome Sequencing Center for Infectious Disease"/>
            <person name="Feldgarden M."/>
            <person name="Gordon D.M."/>
            <person name="Johnson J.R."/>
            <person name="Johnston B.D."/>
            <person name="Young S."/>
            <person name="Zeng Q."/>
            <person name="Koehrsen M."/>
            <person name="Alvarado L."/>
            <person name="Berlin A.M."/>
            <person name="Borenstein D."/>
            <person name="Chapman S.B."/>
            <person name="Chen Z."/>
            <person name="Engels R."/>
            <person name="Freedman E."/>
            <person name="Gellesch M."/>
            <person name="Goldberg J."/>
            <person name="Griggs A."/>
            <person name="Gujja S."/>
            <person name="Heilman E.R."/>
            <person name="Heiman D.I."/>
            <person name="Hepburn T.A."/>
            <person name="Howarth C."/>
            <person name="Jen D."/>
            <person name="Larson L."/>
            <person name="Lewis B."/>
            <person name="Mehta T."/>
            <person name="Park D."/>
            <person name="Pearson M."/>
            <person name="Richards J."/>
            <person name="Roberts A."/>
            <person name="Saif S."/>
            <person name="Shea T.D."/>
            <person name="Shenoy N."/>
            <person name="Sisk P."/>
            <person name="Stolte C."/>
            <person name="Sykes S.N."/>
            <person name="Walk T."/>
            <person name="White J."/>
            <person name="Yandava C."/>
            <person name="Haas B."/>
            <person name="Henn M.R."/>
            <person name="Nusbaum C."/>
            <person name="Birren B."/>
        </authorList>
    </citation>
    <scope>NUCLEOTIDE SEQUENCE [LARGE SCALE GENOMIC DNA]</scope>
    <source>
        <strain evidence="1 2">M605</strain>
    </source>
</reference>
<sequence>MNIFYWLKSLIHKEQKTMPEIKDIVTDELVKNALKSEVVTLAVKTQIKNTLEPQIEVAVDNALSDILGVMSTGDTGE</sequence>
<dbReference type="EMBL" id="GL883931">
    <property type="protein sequence ID" value="EGI13124.1"/>
    <property type="molecule type" value="Genomic_DNA"/>
</dbReference>
<dbReference type="RefSeq" id="WP_001020426.1">
    <property type="nucleotide sequence ID" value="NZ_GL883931.1"/>
</dbReference>
<accession>F4T747</accession>
<gene>
    <name evidence="1" type="ORF">ECIG_04471</name>
</gene>
<name>F4T747_ECOLX</name>
<evidence type="ECO:0000313" key="2">
    <source>
        <dbReference type="Proteomes" id="UP000004710"/>
    </source>
</evidence>
<evidence type="ECO:0000313" key="1">
    <source>
        <dbReference type="EMBL" id="EGI13124.1"/>
    </source>
</evidence>
<dbReference type="Proteomes" id="UP000004710">
    <property type="component" value="Unassembled WGS sequence"/>
</dbReference>
<dbReference type="InterPro" id="IPR008544">
    <property type="entry name" value="DUF826"/>
</dbReference>
<dbReference type="Pfam" id="PF05696">
    <property type="entry name" value="DUF826"/>
    <property type="match status" value="1"/>
</dbReference>
<proteinExistence type="predicted"/>
<protein>
    <recommendedName>
        <fullName evidence="3">DUF826 domain-containing protein</fullName>
    </recommendedName>
</protein>
<dbReference type="HOGENOM" id="CLU_198187_0_0_6"/>
<evidence type="ECO:0008006" key="3">
    <source>
        <dbReference type="Google" id="ProtNLM"/>
    </source>
</evidence>
<dbReference type="AlphaFoldDB" id="F4T747"/>